<keyword evidence="3" id="KW-0378">Hydrolase</keyword>
<evidence type="ECO:0000259" key="6">
    <source>
        <dbReference type="PROSITE" id="PS51935"/>
    </source>
</evidence>
<keyword evidence="4" id="KW-0788">Thiol protease</keyword>
<evidence type="ECO:0000256" key="4">
    <source>
        <dbReference type="ARBA" id="ARBA00022807"/>
    </source>
</evidence>
<dbReference type="SUPFAM" id="SSF53955">
    <property type="entry name" value="Lysozyme-like"/>
    <property type="match status" value="1"/>
</dbReference>
<organism evidence="7">
    <name type="scientific">Clostridium botulinum B str. Osaka05</name>
    <dbReference type="NCBI Taxonomy" id="1407017"/>
    <lineage>
        <taxon>Bacteria</taxon>
        <taxon>Bacillati</taxon>
        <taxon>Bacillota</taxon>
        <taxon>Clostridia</taxon>
        <taxon>Eubacteriales</taxon>
        <taxon>Clostridiaceae</taxon>
        <taxon>Clostridium</taxon>
    </lineage>
</organism>
<protein>
    <submittedName>
        <fullName evidence="7">NLP/P60 protein</fullName>
    </submittedName>
</protein>
<feature type="domain" description="NlpC/P60" evidence="6">
    <location>
        <begin position="469"/>
        <end position="591"/>
    </location>
</feature>
<comment type="similarity">
    <text evidence="1">Belongs to the peptidase C40 family.</text>
</comment>
<dbReference type="PANTHER" id="PTHR47053">
    <property type="entry name" value="MUREIN DD-ENDOPEPTIDASE MEPH-RELATED"/>
    <property type="match status" value="1"/>
</dbReference>
<dbReference type="GO" id="GO:0008234">
    <property type="term" value="F:cysteine-type peptidase activity"/>
    <property type="evidence" value="ECO:0007669"/>
    <property type="project" value="UniProtKB-KW"/>
</dbReference>
<dbReference type="Gene3D" id="3.90.1720.10">
    <property type="entry name" value="endopeptidase domain like (from Nostoc punctiforme)"/>
    <property type="match status" value="1"/>
</dbReference>
<feature type="transmembrane region" description="Helical" evidence="5">
    <location>
        <begin position="21"/>
        <end position="47"/>
    </location>
</feature>
<gene>
    <name evidence="7" type="ORF">CBO05P2_036</name>
</gene>
<dbReference type="InterPro" id="IPR038765">
    <property type="entry name" value="Papain-like_cys_pep_sf"/>
</dbReference>
<dbReference type="PROSITE" id="PS51935">
    <property type="entry name" value="NLPC_P60"/>
    <property type="match status" value="1"/>
</dbReference>
<dbReference type="InterPro" id="IPR000064">
    <property type="entry name" value="NLP_P60_dom"/>
</dbReference>
<dbReference type="PANTHER" id="PTHR47053:SF1">
    <property type="entry name" value="MUREIN DD-ENDOPEPTIDASE MEPH-RELATED"/>
    <property type="match status" value="1"/>
</dbReference>
<dbReference type="Proteomes" id="UP000054164">
    <property type="component" value="Unassembled WGS sequence"/>
</dbReference>
<evidence type="ECO:0000256" key="5">
    <source>
        <dbReference type="SAM" id="Phobius"/>
    </source>
</evidence>
<name>A0A060N3H2_CLOBO</name>
<evidence type="ECO:0000256" key="2">
    <source>
        <dbReference type="ARBA" id="ARBA00022670"/>
    </source>
</evidence>
<evidence type="ECO:0000256" key="1">
    <source>
        <dbReference type="ARBA" id="ARBA00007074"/>
    </source>
</evidence>
<accession>A0A060N3H2</accession>
<dbReference type="Pfam" id="PF01464">
    <property type="entry name" value="SLT"/>
    <property type="match status" value="1"/>
</dbReference>
<keyword evidence="2" id="KW-0645">Protease</keyword>
<dbReference type="SUPFAM" id="SSF54001">
    <property type="entry name" value="Cysteine proteinases"/>
    <property type="match status" value="1"/>
</dbReference>
<dbReference type="InterPro" id="IPR008258">
    <property type="entry name" value="Transglycosylase_SLT_dom_1"/>
</dbReference>
<dbReference type="Gene3D" id="1.10.530.10">
    <property type="match status" value="1"/>
</dbReference>
<dbReference type="InterPro" id="IPR051202">
    <property type="entry name" value="Peptidase_C40"/>
</dbReference>
<sequence length="591" mass="67702">MLRKKSSRMKKKILKYIKKKARRLLIILMPFILLLIFCCAIIDFFYFTFPEESSKDIKQKELKVYCQQIVEKYNKSNTIVNGKNVHKLSDSLKRDEELQLKWNDVYAIAVFYNSSTDKEINKKLLDDIAKELAPKFEYKTFEKTITTVKEIDERNKDGILTGRKIKVTDTKKENEILLTEADSPYGHYKYTYEKVTEKNVENGEESTLVYYRNTSNELIGEEYERLDKYLSKLFKHKNLSKSVMEIEREEVFMLSEGILNEEENVDWLLDGNSSMQFTFDSLGGIDIPPELMKVLMKYCQEYKMPPWLICGFIYRESSFNPNCVTVAYGSGKWSNLTIAEVKNNYSLQATCAVGLMQTTEWDRKAKALHISNPRNALSSIDAQIHLGMQELYEKIKEFSHVDTKKDKIDWTGKGWEEKIWRGCQAYNGGTSRSYAYSEYLRRPDKTGVFDMADKYKGSMIVSSNNSGGSSIGNKVVSICRQQLNKPYVWGATGPSCFDCSGLMLYCYNTCGISLPRTSEEQFRAGKSISKSSLQPGDLVFFRSTGTNTAPGHVGMYVGGGNYIHAPGRNKVVKIAKLATRGDYVGARRYTK</sequence>
<keyword evidence="5" id="KW-1133">Transmembrane helix</keyword>
<keyword evidence="5" id="KW-0472">Membrane</keyword>
<proteinExistence type="inferred from homology"/>
<evidence type="ECO:0000256" key="3">
    <source>
        <dbReference type="ARBA" id="ARBA00022801"/>
    </source>
</evidence>
<dbReference type="AlphaFoldDB" id="A0A060N3H2"/>
<dbReference type="Pfam" id="PF00877">
    <property type="entry name" value="NLPC_P60"/>
    <property type="match status" value="1"/>
</dbReference>
<dbReference type="GO" id="GO:0006508">
    <property type="term" value="P:proteolysis"/>
    <property type="evidence" value="ECO:0007669"/>
    <property type="project" value="UniProtKB-KW"/>
</dbReference>
<dbReference type="InterPro" id="IPR023346">
    <property type="entry name" value="Lysozyme-like_dom_sf"/>
</dbReference>
<dbReference type="HOGENOM" id="CLU_467489_0_0_9"/>
<dbReference type="EMBL" id="BA000059">
    <property type="protein sequence ID" value="BAO05061.1"/>
    <property type="molecule type" value="Genomic_DNA"/>
</dbReference>
<keyword evidence="5" id="KW-0812">Transmembrane</keyword>
<reference evidence="7" key="1">
    <citation type="submission" date="2013-10" db="EMBL/GenBank/DDBJ databases">
        <title>Draft genome sequence of Clostridium botulinum type B strain Osaka05.</title>
        <authorList>
            <person name="Sakaguchi Y."/>
            <person name="Hosomi K."/>
            <person name="Uchiyama J."/>
            <person name="Ogura Y."/>
            <person name="Sakaguchi M."/>
            <person name="Kohda T."/>
            <person name="Mukamoto M."/>
            <person name="Misawa N."/>
            <person name="Matsuzaki S."/>
            <person name="Hayashi T."/>
            <person name="Kozaki S."/>
        </authorList>
    </citation>
    <scope>NUCLEOTIDE SEQUENCE</scope>
    <source>
        <strain evidence="7">Osaka05</strain>
    </source>
</reference>
<evidence type="ECO:0000313" key="7">
    <source>
        <dbReference type="EMBL" id="BAO05061.1"/>
    </source>
</evidence>